<evidence type="ECO:0000256" key="1">
    <source>
        <dbReference type="SAM" id="Phobius"/>
    </source>
</evidence>
<keyword evidence="1" id="KW-0812">Transmembrane</keyword>
<feature type="transmembrane region" description="Helical" evidence="1">
    <location>
        <begin position="101"/>
        <end position="122"/>
    </location>
</feature>
<dbReference type="Proteomes" id="UP000698173">
    <property type="component" value="Unassembled WGS sequence"/>
</dbReference>
<name>A0A921G305_SPOPS</name>
<feature type="transmembrane region" description="Helical" evidence="1">
    <location>
        <begin position="171"/>
        <end position="195"/>
    </location>
</feature>
<gene>
    <name evidence="2" type="ORF">K8V56_17705</name>
</gene>
<evidence type="ECO:0000313" key="3">
    <source>
        <dbReference type="Proteomes" id="UP000698173"/>
    </source>
</evidence>
<proteinExistence type="predicted"/>
<comment type="caution">
    <text evidence="2">The sequence shown here is derived from an EMBL/GenBank/DDBJ whole genome shotgun (WGS) entry which is preliminary data.</text>
</comment>
<reference evidence="2" key="1">
    <citation type="journal article" date="2021" name="PeerJ">
        <title>Extensive microbial diversity within the chicken gut microbiome revealed by metagenomics and culture.</title>
        <authorList>
            <person name="Gilroy R."/>
            <person name="Ravi A."/>
            <person name="Getino M."/>
            <person name="Pursley I."/>
            <person name="Horton D.L."/>
            <person name="Alikhan N.F."/>
            <person name="Baker D."/>
            <person name="Gharbi K."/>
            <person name="Hall N."/>
            <person name="Watson M."/>
            <person name="Adriaenssens E.M."/>
            <person name="Foster-Nyarko E."/>
            <person name="Jarju S."/>
            <person name="Secka A."/>
            <person name="Antonio M."/>
            <person name="Oren A."/>
            <person name="Chaudhuri R.R."/>
            <person name="La Ragione R."/>
            <person name="Hildebrand F."/>
            <person name="Pallen M.J."/>
        </authorList>
    </citation>
    <scope>NUCLEOTIDE SEQUENCE</scope>
    <source>
        <strain evidence="2">CHK171-7178</strain>
    </source>
</reference>
<reference evidence="2" key="2">
    <citation type="submission" date="2021-09" db="EMBL/GenBank/DDBJ databases">
        <authorList>
            <person name="Gilroy R."/>
        </authorList>
    </citation>
    <scope>NUCLEOTIDE SEQUENCE</scope>
    <source>
        <strain evidence="2">CHK171-7178</strain>
    </source>
</reference>
<accession>A0A921G305</accession>
<organism evidence="2 3">
    <name type="scientific">Sporosarcina psychrophila</name>
    <name type="common">Bacillus psychrophilus</name>
    <dbReference type="NCBI Taxonomy" id="1476"/>
    <lineage>
        <taxon>Bacteria</taxon>
        <taxon>Bacillati</taxon>
        <taxon>Bacillota</taxon>
        <taxon>Bacilli</taxon>
        <taxon>Bacillales</taxon>
        <taxon>Caryophanaceae</taxon>
        <taxon>Sporosarcina</taxon>
    </lineage>
</organism>
<sequence length="273" mass="29921">MNCVKCGHSQEVGKFCGKCGTPFASINNETATSEQAATTVNMPEEGHLPPAQKIEQMHSEKRVEPNIHMEKIKAQSKMYGSYFMQHLKRPSHAFNQSQEGFVNGLISIILLGIVFALTVSAVSSSFLSSYGPGFISVFGSTIISVLIVMGIPLLALFIINKFFGQQQSFKSIISIYGAHLSPVIIGAGAAFLLILMKSFAFGNFILATLFVFAIFILPLYLISALLTRKSTNALDPLYGFILYLVSFAILFILFITILADSALGQFIDMFSMW</sequence>
<keyword evidence="1" id="KW-0472">Membrane</keyword>
<evidence type="ECO:0000313" key="2">
    <source>
        <dbReference type="EMBL" id="HJF33602.1"/>
    </source>
</evidence>
<protein>
    <submittedName>
        <fullName evidence="2">YIP1 family protein</fullName>
    </submittedName>
</protein>
<feature type="transmembrane region" description="Helical" evidence="1">
    <location>
        <begin position="201"/>
        <end position="225"/>
    </location>
</feature>
<keyword evidence="1" id="KW-1133">Transmembrane helix</keyword>
<dbReference type="AlphaFoldDB" id="A0A921G305"/>
<feature type="transmembrane region" description="Helical" evidence="1">
    <location>
        <begin position="134"/>
        <end position="159"/>
    </location>
</feature>
<dbReference type="EMBL" id="DYWT01000269">
    <property type="protein sequence ID" value="HJF33602.1"/>
    <property type="molecule type" value="Genomic_DNA"/>
</dbReference>
<feature type="transmembrane region" description="Helical" evidence="1">
    <location>
        <begin position="237"/>
        <end position="259"/>
    </location>
</feature>